<dbReference type="EMBL" id="HG937694">
    <property type="protein sequence ID" value="CDP37107.1"/>
    <property type="molecule type" value="Genomic_DNA"/>
</dbReference>
<dbReference type="InterPro" id="IPR013216">
    <property type="entry name" value="Methyltransf_11"/>
</dbReference>
<dbReference type="CDD" id="cd02440">
    <property type="entry name" value="AdoMet_MTases"/>
    <property type="match status" value="1"/>
</dbReference>
<evidence type="ECO:0000313" key="2">
    <source>
        <dbReference type="EMBL" id="CDP37107.1"/>
    </source>
</evidence>
<dbReference type="AlphaFoldDB" id="A0A060TDZ7"/>
<dbReference type="PANTHER" id="PTHR43861">
    <property type="entry name" value="TRANS-ACONITATE 2-METHYLTRANSFERASE-RELATED"/>
    <property type="match status" value="1"/>
</dbReference>
<dbReference type="Gene3D" id="3.40.50.150">
    <property type="entry name" value="Vaccinia Virus protein VP39"/>
    <property type="match status" value="1"/>
</dbReference>
<evidence type="ECO:0000259" key="1">
    <source>
        <dbReference type="Pfam" id="PF08241"/>
    </source>
</evidence>
<dbReference type="Pfam" id="PF08241">
    <property type="entry name" value="Methyltransf_11"/>
    <property type="match status" value="1"/>
</dbReference>
<name>A0A060TDZ7_BLAAD</name>
<proteinExistence type="predicted"/>
<organism evidence="2">
    <name type="scientific">Blastobotrys adeninivorans</name>
    <name type="common">Yeast</name>
    <name type="synonym">Arxula adeninivorans</name>
    <dbReference type="NCBI Taxonomy" id="409370"/>
    <lineage>
        <taxon>Eukaryota</taxon>
        <taxon>Fungi</taxon>
        <taxon>Dikarya</taxon>
        <taxon>Ascomycota</taxon>
        <taxon>Saccharomycotina</taxon>
        <taxon>Dipodascomycetes</taxon>
        <taxon>Dipodascales</taxon>
        <taxon>Trichomonascaceae</taxon>
        <taxon>Blastobotrys</taxon>
    </lineage>
</organism>
<sequence>MSQCSYDSPKRQTVIADLARRILEYYDENHEVHSVKDVDLDSTSDSSSDSSDEDISPLWNGRLKLLDFGCGTGLLSQELIPYCGAIVGVDADPDMVEQFNAKVSFQGLSPSEMSATTTMPSGSSFDVVVSSMVFHHLDDVPSTVGTLVSKLKIGGWLYVADIEGHSHGERLLQRQDLVDAFIANGLKRVTFQHATKVKLWMSQFEPGAEPVMGKNGPMFKIRKQAMLVVGQKNTMTTN</sequence>
<reference evidence="2" key="1">
    <citation type="submission" date="2014-02" db="EMBL/GenBank/DDBJ databases">
        <authorList>
            <person name="Genoscope - CEA"/>
        </authorList>
    </citation>
    <scope>NUCLEOTIDE SEQUENCE</scope>
    <source>
        <strain evidence="2">LS3</strain>
    </source>
</reference>
<reference evidence="2" key="2">
    <citation type="submission" date="2014-06" db="EMBL/GenBank/DDBJ databases">
        <title>The complete genome of Blastobotrys (Arxula) adeninivorans LS3 - a yeast of biotechnological interest.</title>
        <authorList>
            <person name="Kunze G."/>
            <person name="Gaillardin C."/>
            <person name="Czernicka M."/>
            <person name="Durrens P."/>
            <person name="Martin T."/>
            <person name="Boer E."/>
            <person name="Gabaldon T."/>
            <person name="Cruz J."/>
            <person name="Talla E."/>
            <person name="Marck C."/>
            <person name="Goffeau A."/>
            <person name="Barbe V."/>
            <person name="Baret P."/>
            <person name="Baronian K."/>
            <person name="Beier S."/>
            <person name="Bleykasten C."/>
            <person name="Bode R."/>
            <person name="Casaregola S."/>
            <person name="Despons L."/>
            <person name="Fairhead C."/>
            <person name="Giersberg M."/>
            <person name="Gierski P."/>
            <person name="Hahnel U."/>
            <person name="Hartmann A."/>
            <person name="Jankowska D."/>
            <person name="Jubin C."/>
            <person name="Jung P."/>
            <person name="Lafontaine I."/>
            <person name="Leh-Louis V."/>
            <person name="Lemaire M."/>
            <person name="Marcet-Houben M."/>
            <person name="Mascher M."/>
            <person name="Morel G."/>
            <person name="Richard G.-F."/>
            <person name="Riechen J."/>
            <person name="Sacerdot C."/>
            <person name="Sarkar A."/>
            <person name="Savel G."/>
            <person name="Schacherer J."/>
            <person name="Sherman D."/>
            <person name="Straub M.-L."/>
            <person name="Stein N."/>
            <person name="Thierry A."/>
            <person name="Trautwein-Schult A."/>
            <person name="Westhof E."/>
            <person name="Worch S."/>
            <person name="Dujon B."/>
            <person name="Souciet J.-L."/>
            <person name="Wincker P."/>
            <person name="Scholz U."/>
            <person name="Neuveglise N."/>
        </authorList>
    </citation>
    <scope>NUCLEOTIDE SEQUENCE</scope>
    <source>
        <strain evidence="2">LS3</strain>
    </source>
</reference>
<accession>A0A060TDZ7</accession>
<dbReference type="InterPro" id="IPR029063">
    <property type="entry name" value="SAM-dependent_MTases_sf"/>
</dbReference>
<protein>
    <submittedName>
        <fullName evidence="2">ARAD1D03850p</fullName>
    </submittedName>
</protein>
<feature type="domain" description="Methyltransferase type 11" evidence="1">
    <location>
        <begin position="66"/>
        <end position="159"/>
    </location>
</feature>
<gene>
    <name evidence="2" type="ORF">GNLVRS02_ARAD1D03850g</name>
</gene>
<dbReference type="SUPFAM" id="SSF53335">
    <property type="entry name" value="S-adenosyl-L-methionine-dependent methyltransferases"/>
    <property type="match status" value="1"/>
</dbReference>